<keyword evidence="2" id="KW-0560">Oxidoreductase</keyword>
<proteinExistence type="predicted"/>
<dbReference type="InterPro" id="IPR013149">
    <property type="entry name" value="ADH-like_C"/>
</dbReference>
<dbReference type="KEGG" id="vbo:CKY39_23155"/>
<protein>
    <recommendedName>
        <fullName evidence="3">Enoyl reductase (ER) domain-containing protein</fullName>
    </recommendedName>
</protein>
<dbReference type="SUPFAM" id="SSF51735">
    <property type="entry name" value="NAD(P)-binding Rossmann-fold domains"/>
    <property type="match status" value="1"/>
</dbReference>
<evidence type="ECO:0000256" key="1">
    <source>
        <dbReference type="ARBA" id="ARBA00022857"/>
    </source>
</evidence>
<dbReference type="GO" id="GO:0070402">
    <property type="term" value="F:NADPH binding"/>
    <property type="evidence" value="ECO:0007669"/>
    <property type="project" value="TreeGrafter"/>
</dbReference>
<dbReference type="PANTHER" id="PTHR48106">
    <property type="entry name" value="QUINONE OXIDOREDUCTASE PIG3-RELATED"/>
    <property type="match status" value="1"/>
</dbReference>
<dbReference type="Pfam" id="PF08240">
    <property type="entry name" value="ADH_N"/>
    <property type="match status" value="1"/>
</dbReference>
<accession>A0A250DN55</accession>
<dbReference type="InterPro" id="IPR013154">
    <property type="entry name" value="ADH-like_N"/>
</dbReference>
<gene>
    <name evidence="4" type="ORF">CKY39_23155</name>
</gene>
<dbReference type="EMBL" id="CP023284">
    <property type="protein sequence ID" value="ATA55806.1"/>
    <property type="molecule type" value="Genomic_DNA"/>
</dbReference>
<reference evidence="4 5" key="1">
    <citation type="submission" date="2017-09" db="EMBL/GenBank/DDBJ databases">
        <title>The diverse metabolic capabilities of V. boronicumulans make it an excellent choice for continued studies on novel biodegradation.</title>
        <authorList>
            <person name="Sun S."/>
        </authorList>
    </citation>
    <scope>NUCLEOTIDE SEQUENCE [LARGE SCALE GENOMIC DNA]</scope>
    <source>
        <strain evidence="4 5">J1</strain>
    </source>
</reference>
<dbReference type="SMART" id="SM00829">
    <property type="entry name" value="PKS_ER"/>
    <property type="match status" value="1"/>
</dbReference>
<organism evidence="4 5">
    <name type="scientific">Variovorax boronicumulans</name>
    <dbReference type="NCBI Taxonomy" id="436515"/>
    <lineage>
        <taxon>Bacteria</taxon>
        <taxon>Pseudomonadati</taxon>
        <taxon>Pseudomonadota</taxon>
        <taxon>Betaproteobacteria</taxon>
        <taxon>Burkholderiales</taxon>
        <taxon>Comamonadaceae</taxon>
        <taxon>Variovorax</taxon>
    </lineage>
</organism>
<dbReference type="AlphaFoldDB" id="A0A250DN55"/>
<dbReference type="InterPro" id="IPR011032">
    <property type="entry name" value="GroES-like_sf"/>
</dbReference>
<evidence type="ECO:0000313" key="4">
    <source>
        <dbReference type="EMBL" id="ATA55806.1"/>
    </source>
</evidence>
<dbReference type="InterPro" id="IPR036291">
    <property type="entry name" value="NAD(P)-bd_dom_sf"/>
</dbReference>
<dbReference type="InterPro" id="IPR020843">
    <property type="entry name" value="ER"/>
</dbReference>
<evidence type="ECO:0000259" key="3">
    <source>
        <dbReference type="SMART" id="SM00829"/>
    </source>
</evidence>
<feature type="domain" description="Enoyl reductase (ER)" evidence="3">
    <location>
        <begin position="21"/>
        <end position="350"/>
    </location>
</feature>
<dbReference type="Proteomes" id="UP000217154">
    <property type="component" value="Chromosome"/>
</dbReference>
<keyword evidence="1" id="KW-0521">NADP</keyword>
<dbReference type="SUPFAM" id="SSF50129">
    <property type="entry name" value="GroES-like"/>
    <property type="match status" value="1"/>
</dbReference>
<name>A0A250DN55_9BURK</name>
<evidence type="ECO:0000256" key="2">
    <source>
        <dbReference type="ARBA" id="ARBA00023002"/>
    </source>
</evidence>
<sequence>MVPATRQEQIFMKAAVIRSFGDPDQIQLEEIATPAPGPGEVLVKVLAVGVNRLDHYVRLGQIAPALPFPHILGSDAVGEVAALGAGASRFAVGERVIAMPGYPTDPAQWDTRPVTAAASYAIPGIHMPGTYAQYIVVPEHWLLRDTTGLPAEQMAALPVSLLIAIRAVQVVGEVKAGDRVLVHAGASSTGMMSIQVARALGARVVTTVQNAASAELAVRLGAELAIDTGTQDFVEPVRAWSGGQGVDVAIDNLGGDVLSRTLEAVKPMGIVVAMGFMAGTDVRFDIRRFFFAQQQLRGTLVGDIEDFAAWLDAIRQGRVRAQIDSVLPLSQAAEAHRRIAANEARGSIVLQPWAS</sequence>
<dbReference type="GO" id="GO:0016651">
    <property type="term" value="F:oxidoreductase activity, acting on NAD(P)H"/>
    <property type="evidence" value="ECO:0007669"/>
    <property type="project" value="TreeGrafter"/>
</dbReference>
<dbReference type="Pfam" id="PF00107">
    <property type="entry name" value="ADH_zinc_N"/>
    <property type="match status" value="1"/>
</dbReference>
<evidence type="ECO:0000313" key="5">
    <source>
        <dbReference type="Proteomes" id="UP000217154"/>
    </source>
</evidence>
<dbReference type="Gene3D" id="3.90.180.10">
    <property type="entry name" value="Medium-chain alcohol dehydrogenases, catalytic domain"/>
    <property type="match status" value="1"/>
</dbReference>
<dbReference type="PANTHER" id="PTHR48106:SF18">
    <property type="entry name" value="QUINONE OXIDOREDUCTASE PIG3"/>
    <property type="match status" value="1"/>
</dbReference>